<accession>A0ACB8RTA0</accession>
<dbReference type="EMBL" id="MU275913">
    <property type="protein sequence ID" value="KAI0046986.1"/>
    <property type="molecule type" value="Genomic_DNA"/>
</dbReference>
<reference evidence="1" key="1">
    <citation type="submission" date="2021-02" db="EMBL/GenBank/DDBJ databases">
        <authorList>
            <consortium name="DOE Joint Genome Institute"/>
            <person name="Ahrendt S."/>
            <person name="Looney B.P."/>
            <person name="Miyauchi S."/>
            <person name="Morin E."/>
            <person name="Drula E."/>
            <person name="Courty P.E."/>
            <person name="Chicoki N."/>
            <person name="Fauchery L."/>
            <person name="Kohler A."/>
            <person name="Kuo A."/>
            <person name="Labutti K."/>
            <person name="Pangilinan J."/>
            <person name="Lipzen A."/>
            <person name="Riley R."/>
            <person name="Andreopoulos W."/>
            <person name="He G."/>
            <person name="Johnson J."/>
            <person name="Barry K.W."/>
            <person name="Grigoriev I.V."/>
            <person name="Nagy L."/>
            <person name="Hibbett D."/>
            <person name="Henrissat B."/>
            <person name="Matheny P.B."/>
            <person name="Labbe J."/>
            <person name="Martin F."/>
        </authorList>
    </citation>
    <scope>NUCLEOTIDE SEQUENCE</scope>
    <source>
        <strain evidence="1">FP105234-sp</strain>
    </source>
</reference>
<evidence type="ECO:0000313" key="2">
    <source>
        <dbReference type="Proteomes" id="UP000814033"/>
    </source>
</evidence>
<protein>
    <submittedName>
        <fullName evidence="1">Uncharacterized protein</fullName>
    </submittedName>
</protein>
<gene>
    <name evidence="1" type="ORF">FA95DRAFT_1519545</name>
</gene>
<proteinExistence type="predicted"/>
<comment type="caution">
    <text evidence="1">The sequence shown here is derived from an EMBL/GenBank/DDBJ whole genome shotgun (WGS) entry which is preliminary data.</text>
</comment>
<name>A0ACB8RTA0_9AGAM</name>
<sequence length="401" mass="44756">MTASASTAPTESTPFRARISSKSRRYTTRVVEFGVQTLVFAIICYGSYISIFEIGVGWLGRLEGRPFLAASYIIVMSALFPFLAAIYLHVCHGRTTHSVPTYPQPQLDAISEPFECLPDGGFELCFKDSCNGLWKSPSTHHCSTCGVCRLGFDHHCPWLGNCVTTSRLKAFLALLYVTAVTVPLAVAPVLKPMLHHAAHALEASQTDEWARRVWWDRWYSWVGYGGPPGRWFVGMLLGYRVLKEQRPESSRWFTGEMIAQPHARLALIVAGGMLLALFATIMAVVATRDVLRGQTTLDTVRLRRPTKSRPTGRFVCIPASVEVMSGSASGVDHRSTDALTKSDTPLPIFAVLPGERVYDLGWRENWRRAMSAPLFGGRETRSEYEWPKINPTVLKRMQEQS</sequence>
<organism evidence="1 2">
    <name type="scientific">Auriscalpium vulgare</name>
    <dbReference type="NCBI Taxonomy" id="40419"/>
    <lineage>
        <taxon>Eukaryota</taxon>
        <taxon>Fungi</taxon>
        <taxon>Dikarya</taxon>
        <taxon>Basidiomycota</taxon>
        <taxon>Agaricomycotina</taxon>
        <taxon>Agaricomycetes</taxon>
        <taxon>Russulales</taxon>
        <taxon>Auriscalpiaceae</taxon>
        <taxon>Auriscalpium</taxon>
    </lineage>
</organism>
<keyword evidence="2" id="KW-1185">Reference proteome</keyword>
<dbReference type="Proteomes" id="UP000814033">
    <property type="component" value="Unassembled WGS sequence"/>
</dbReference>
<evidence type="ECO:0000313" key="1">
    <source>
        <dbReference type="EMBL" id="KAI0046986.1"/>
    </source>
</evidence>
<reference evidence="1" key="2">
    <citation type="journal article" date="2022" name="New Phytol.">
        <title>Evolutionary transition to the ectomycorrhizal habit in the genomes of a hyperdiverse lineage of mushroom-forming fungi.</title>
        <authorList>
            <person name="Looney B."/>
            <person name="Miyauchi S."/>
            <person name="Morin E."/>
            <person name="Drula E."/>
            <person name="Courty P.E."/>
            <person name="Kohler A."/>
            <person name="Kuo A."/>
            <person name="LaButti K."/>
            <person name="Pangilinan J."/>
            <person name="Lipzen A."/>
            <person name="Riley R."/>
            <person name="Andreopoulos W."/>
            <person name="He G."/>
            <person name="Johnson J."/>
            <person name="Nolan M."/>
            <person name="Tritt A."/>
            <person name="Barry K.W."/>
            <person name="Grigoriev I.V."/>
            <person name="Nagy L.G."/>
            <person name="Hibbett D."/>
            <person name="Henrissat B."/>
            <person name="Matheny P.B."/>
            <person name="Labbe J."/>
            <person name="Martin F.M."/>
        </authorList>
    </citation>
    <scope>NUCLEOTIDE SEQUENCE</scope>
    <source>
        <strain evidence="1">FP105234-sp</strain>
    </source>
</reference>